<comment type="caution">
    <text evidence="3">The sequence shown here is derived from an EMBL/GenBank/DDBJ whole genome shotgun (WGS) entry which is preliminary data.</text>
</comment>
<sequence length="135" mass="14752">MAVSDIEKLRPELLEKSRAELARLKAEIELAEAELSRRELVKAKEALAAEANQHIDAVVAGVKWLHDNGLLPDKVAAGFKREGDGMFSPSMFLRNVTAESLAGGKPQKRRGRMTPAEREAAIAAGTLKPRKRRAA</sequence>
<proteinExistence type="predicted"/>
<name>A0ABV7K9Z7_9HYPH</name>
<keyword evidence="4" id="KW-1185">Reference proteome</keyword>
<accession>A0ABV7K9Z7</accession>
<feature type="coiled-coil region" evidence="1">
    <location>
        <begin position="14"/>
        <end position="50"/>
    </location>
</feature>
<organism evidence="3 4">
    <name type="scientific">Aquamicrobium soli</name>
    <dbReference type="NCBI Taxonomy" id="1811518"/>
    <lineage>
        <taxon>Bacteria</taxon>
        <taxon>Pseudomonadati</taxon>
        <taxon>Pseudomonadota</taxon>
        <taxon>Alphaproteobacteria</taxon>
        <taxon>Hyphomicrobiales</taxon>
        <taxon>Phyllobacteriaceae</taxon>
        <taxon>Aquamicrobium</taxon>
    </lineage>
</organism>
<gene>
    <name evidence="3" type="ORF">ACFOHJ_11880</name>
</gene>
<feature type="region of interest" description="Disordered" evidence="2">
    <location>
        <begin position="98"/>
        <end position="135"/>
    </location>
</feature>
<evidence type="ECO:0000313" key="4">
    <source>
        <dbReference type="Proteomes" id="UP001595583"/>
    </source>
</evidence>
<evidence type="ECO:0008006" key="5">
    <source>
        <dbReference type="Google" id="ProtNLM"/>
    </source>
</evidence>
<evidence type="ECO:0000256" key="1">
    <source>
        <dbReference type="SAM" id="Coils"/>
    </source>
</evidence>
<evidence type="ECO:0000313" key="3">
    <source>
        <dbReference type="EMBL" id="MFC3206915.1"/>
    </source>
</evidence>
<evidence type="ECO:0000256" key="2">
    <source>
        <dbReference type="SAM" id="MobiDB-lite"/>
    </source>
</evidence>
<dbReference type="Proteomes" id="UP001595583">
    <property type="component" value="Unassembled WGS sequence"/>
</dbReference>
<dbReference type="RefSeq" id="WP_378220716.1">
    <property type="nucleotide sequence ID" value="NZ_JBHRTK010000012.1"/>
</dbReference>
<reference evidence="4" key="1">
    <citation type="journal article" date="2019" name="Int. J. Syst. Evol. Microbiol.">
        <title>The Global Catalogue of Microorganisms (GCM) 10K type strain sequencing project: providing services to taxonomists for standard genome sequencing and annotation.</title>
        <authorList>
            <consortium name="The Broad Institute Genomics Platform"/>
            <consortium name="The Broad Institute Genome Sequencing Center for Infectious Disease"/>
            <person name="Wu L."/>
            <person name="Ma J."/>
        </authorList>
    </citation>
    <scope>NUCLEOTIDE SEQUENCE [LARGE SCALE GENOMIC DNA]</scope>
    <source>
        <strain evidence="4">KCTC 52165</strain>
    </source>
</reference>
<keyword evidence="1" id="KW-0175">Coiled coil</keyword>
<dbReference type="EMBL" id="JBHRTK010000012">
    <property type="protein sequence ID" value="MFC3206915.1"/>
    <property type="molecule type" value="Genomic_DNA"/>
</dbReference>
<protein>
    <recommendedName>
        <fullName evidence="5">H-NS histone family protein</fullName>
    </recommendedName>
</protein>